<reference evidence="3" key="1">
    <citation type="submission" date="2019-10" db="EMBL/GenBank/DDBJ databases">
        <authorList>
            <person name="Nor Muhammad N."/>
        </authorList>
    </citation>
    <scope>NUCLEOTIDE SEQUENCE</scope>
</reference>
<evidence type="ECO:0000313" key="3">
    <source>
        <dbReference type="EMBL" id="VWO94497.1"/>
    </source>
</evidence>
<evidence type="ECO:0000256" key="1">
    <source>
        <dbReference type="SAM" id="MobiDB-lite"/>
    </source>
</evidence>
<feature type="region of interest" description="Disordered" evidence="1">
    <location>
        <begin position="128"/>
        <end position="167"/>
    </location>
</feature>
<name>A0A5K1JRV3_9APHY</name>
<sequence>MFDAASFSRSPRVMPQTHPVLFSTQNRHHVPTAAVSSPPQCWPSHTSTQVFRGLGFRFIEFFSILRTVNYFYGLHALFCYRLLFRFLRSFRFFKSRSWRSESASSANAFSRKLKEVYRTVSEIESKLLGNDRDRERGDGDRAAPRGLLSKSVPPAQALRETPRARRMSRTGGASLFLHTSNFRRAWLWPFQCRWQSSTLQSIVRDSYHPNPSPRPNPKPSPSPSSHALRGLTLELDVRRDVLPPVHRLAHFARLSAYASLLSTSHSGHSLLAGRPSPLTTLMRSSIVRGGSPRSRPATAAKHAIPGVARVLVRGDEPRAKIRTRTPNGRSSVVYVSPIAAKRREGEGELVVVCGDVEGTHLCVRKDWLARDLAITPNSGKGLLGHDKDGTDEELRGVYHAVKRMVAFRPFSTACESMLTWSSATHDAGLAVLNALMLLTNIQLDDFKPASQMGSSW</sequence>
<keyword evidence="2" id="KW-1133">Transmembrane helix</keyword>
<dbReference type="EMBL" id="LR724013">
    <property type="protein sequence ID" value="VWO94497.1"/>
    <property type="molecule type" value="Genomic_DNA"/>
</dbReference>
<gene>
    <name evidence="3" type="primary">Q9HEW7</name>
</gene>
<keyword evidence="2" id="KW-0472">Membrane</keyword>
<evidence type="ECO:0000256" key="2">
    <source>
        <dbReference type="SAM" id="Phobius"/>
    </source>
</evidence>
<keyword evidence="2" id="KW-0812">Transmembrane</keyword>
<feature type="compositionally biased region" description="Pro residues" evidence="1">
    <location>
        <begin position="210"/>
        <end position="222"/>
    </location>
</feature>
<organism evidence="3">
    <name type="scientific">Ganoderma boninense</name>
    <dbReference type="NCBI Taxonomy" id="34458"/>
    <lineage>
        <taxon>Eukaryota</taxon>
        <taxon>Fungi</taxon>
        <taxon>Dikarya</taxon>
        <taxon>Basidiomycota</taxon>
        <taxon>Agaricomycotina</taxon>
        <taxon>Agaricomycetes</taxon>
        <taxon>Polyporales</taxon>
        <taxon>Polyporaceae</taxon>
        <taxon>Ganoderma</taxon>
    </lineage>
</organism>
<accession>A0A5K1JRV3</accession>
<protein>
    <submittedName>
        <fullName evidence="3">Nitrogen response factor NRF1</fullName>
    </submittedName>
</protein>
<feature type="transmembrane region" description="Helical" evidence="2">
    <location>
        <begin position="70"/>
        <end position="87"/>
    </location>
</feature>
<feature type="region of interest" description="Disordered" evidence="1">
    <location>
        <begin position="204"/>
        <end position="227"/>
    </location>
</feature>
<proteinExistence type="predicted"/>
<feature type="compositionally biased region" description="Basic and acidic residues" evidence="1">
    <location>
        <begin position="128"/>
        <end position="143"/>
    </location>
</feature>
<dbReference type="AlphaFoldDB" id="A0A5K1JRV3"/>